<feature type="active site" description="Schiff-base intermediate with acetaldehyde" evidence="7">
    <location>
        <position position="153"/>
    </location>
</feature>
<dbReference type="PIRSF" id="PIRSF001357">
    <property type="entry name" value="DeoC"/>
    <property type="match status" value="1"/>
</dbReference>
<dbReference type="SMART" id="SM01133">
    <property type="entry name" value="DeoC"/>
    <property type="match status" value="1"/>
</dbReference>
<comment type="similarity">
    <text evidence="1 7">Belongs to the DeoC/FbaB aldolase family. DeoC type 1 subfamily.</text>
</comment>
<dbReference type="InterPro" id="IPR002915">
    <property type="entry name" value="DeoC/FbaB/LacD_aldolase"/>
</dbReference>
<dbReference type="AlphaFoldDB" id="A0A1I0HC89"/>
<dbReference type="EMBL" id="FOHS01000003">
    <property type="protein sequence ID" value="SET80579.1"/>
    <property type="molecule type" value="Genomic_DNA"/>
</dbReference>
<evidence type="ECO:0000313" key="10">
    <source>
        <dbReference type="Proteomes" id="UP000198697"/>
    </source>
</evidence>
<keyword evidence="10" id="KW-1185">Reference proteome</keyword>
<dbReference type="GO" id="GO:0006018">
    <property type="term" value="P:2-deoxyribose 1-phosphate catabolic process"/>
    <property type="evidence" value="ECO:0007669"/>
    <property type="project" value="UniProtKB-UniRule"/>
</dbReference>
<dbReference type="InterPro" id="IPR011343">
    <property type="entry name" value="DeoC"/>
</dbReference>
<dbReference type="UniPathway" id="UPA00002">
    <property type="reaction ID" value="UER00468"/>
</dbReference>
<dbReference type="STRING" id="82805.SAMN04487998_2832"/>
<dbReference type="EC" id="4.1.2.4" evidence="7"/>
<dbReference type="RefSeq" id="WP_092772586.1">
    <property type="nucleotide sequence ID" value="NZ_FOHS01000003.1"/>
</dbReference>
<evidence type="ECO:0000256" key="6">
    <source>
        <dbReference type="ARBA" id="ARBA00056337"/>
    </source>
</evidence>
<evidence type="ECO:0000256" key="7">
    <source>
        <dbReference type="HAMAP-Rule" id="MF_00114"/>
    </source>
</evidence>
<dbReference type="InterPro" id="IPR028581">
    <property type="entry name" value="DeoC_typeI"/>
</dbReference>
<dbReference type="GO" id="GO:0016052">
    <property type="term" value="P:carbohydrate catabolic process"/>
    <property type="evidence" value="ECO:0007669"/>
    <property type="project" value="TreeGrafter"/>
</dbReference>
<accession>A0A1I0HC89</accession>
<keyword evidence="4 7" id="KW-0704">Schiff base</keyword>
<organism evidence="9 10">
    <name type="scientific">Hymenobacter actinosclerus</name>
    <dbReference type="NCBI Taxonomy" id="82805"/>
    <lineage>
        <taxon>Bacteria</taxon>
        <taxon>Pseudomonadati</taxon>
        <taxon>Bacteroidota</taxon>
        <taxon>Cytophagia</taxon>
        <taxon>Cytophagales</taxon>
        <taxon>Hymenobacteraceae</taxon>
        <taxon>Hymenobacter</taxon>
    </lineage>
</organism>
<sequence>MNLAPYIDLTLLKPDATPEQIARLCAEAATHRFASVCVPPCYVRQAVEALQGSGVAVCTVIGFPLGYSLAKVKFFEGHLALTDGATELDMVLNIGALKAGRHEEVEEEIGQLAELCRLRGALLKVIIETALLTDDEIVTACQLCAEAGANFVKTSTGFASRGASVADIELMRASLPTHIRLKASGGIRTRAAALALVAAGADRLGASDGVALLAEPAAESASKPAAYDSDHDSDPVS</sequence>
<dbReference type="Proteomes" id="UP000198697">
    <property type="component" value="Unassembled WGS sequence"/>
</dbReference>
<gene>
    <name evidence="7" type="primary">deoC</name>
    <name evidence="9" type="ORF">SAMN04487998_2832</name>
</gene>
<feature type="compositionally biased region" description="Low complexity" evidence="8">
    <location>
        <begin position="217"/>
        <end position="226"/>
    </location>
</feature>
<name>A0A1I0HC89_9BACT</name>
<dbReference type="PANTHER" id="PTHR10889:SF1">
    <property type="entry name" value="DEOXYRIBOSE-PHOSPHATE ALDOLASE"/>
    <property type="match status" value="1"/>
</dbReference>
<dbReference type="GO" id="GO:0009264">
    <property type="term" value="P:deoxyribonucleotide catabolic process"/>
    <property type="evidence" value="ECO:0007669"/>
    <property type="project" value="UniProtKB-UniRule"/>
</dbReference>
<evidence type="ECO:0000256" key="1">
    <source>
        <dbReference type="ARBA" id="ARBA00010936"/>
    </source>
</evidence>
<dbReference type="Gene3D" id="3.20.20.70">
    <property type="entry name" value="Aldolase class I"/>
    <property type="match status" value="1"/>
</dbReference>
<evidence type="ECO:0000313" key="9">
    <source>
        <dbReference type="EMBL" id="SET80579.1"/>
    </source>
</evidence>
<comment type="pathway">
    <text evidence="7">Carbohydrate degradation; 2-deoxy-D-ribose 1-phosphate degradation; D-glyceraldehyde 3-phosphate and acetaldehyde from 2-deoxy-alpha-D-ribose 1-phosphate: step 2/2.</text>
</comment>
<dbReference type="OrthoDB" id="9778711at2"/>
<comment type="function">
    <text evidence="6 7">Catalyzes a reversible aldol reaction between acetaldehyde and D-glyceraldehyde 3-phosphate to generate 2-deoxy-D-ribose 5-phosphate.</text>
</comment>
<keyword evidence="2 7" id="KW-0963">Cytoplasm</keyword>
<evidence type="ECO:0000256" key="8">
    <source>
        <dbReference type="SAM" id="MobiDB-lite"/>
    </source>
</evidence>
<evidence type="ECO:0000256" key="5">
    <source>
        <dbReference type="ARBA" id="ARBA00048791"/>
    </source>
</evidence>
<evidence type="ECO:0000256" key="4">
    <source>
        <dbReference type="ARBA" id="ARBA00023270"/>
    </source>
</evidence>
<feature type="compositionally biased region" description="Basic and acidic residues" evidence="8">
    <location>
        <begin position="228"/>
        <end position="237"/>
    </location>
</feature>
<evidence type="ECO:0000256" key="3">
    <source>
        <dbReference type="ARBA" id="ARBA00023239"/>
    </source>
</evidence>
<dbReference type="PANTHER" id="PTHR10889">
    <property type="entry name" value="DEOXYRIBOSE-PHOSPHATE ALDOLASE"/>
    <property type="match status" value="1"/>
</dbReference>
<dbReference type="InterPro" id="IPR013785">
    <property type="entry name" value="Aldolase_TIM"/>
</dbReference>
<dbReference type="SUPFAM" id="SSF51569">
    <property type="entry name" value="Aldolase"/>
    <property type="match status" value="1"/>
</dbReference>
<comment type="catalytic activity">
    <reaction evidence="5 7">
        <text>2-deoxy-D-ribose 5-phosphate = D-glyceraldehyde 3-phosphate + acetaldehyde</text>
        <dbReference type="Rhea" id="RHEA:12821"/>
        <dbReference type="ChEBI" id="CHEBI:15343"/>
        <dbReference type="ChEBI" id="CHEBI:59776"/>
        <dbReference type="ChEBI" id="CHEBI:62877"/>
        <dbReference type="EC" id="4.1.2.4"/>
    </reaction>
</comment>
<keyword evidence="3 7" id="KW-0456">Lyase</keyword>
<dbReference type="CDD" id="cd00959">
    <property type="entry name" value="DeoC"/>
    <property type="match status" value="1"/>
</dbReference>
<dbReference type="NCBIfam" id="TIGR00126">
    <property type="entry name" value="deoC"/>
    <property type="match status" value="1"/>
</dbReference>
<reference evidence="10" key="1">
    <citation type="submission" date="2016-10" db="EMBL/GenBank/DDBJ databases">
        <authorList>
            <person name="Varghese N."/>
            <person name="Submissions S."/>
        </authorList>
    </citation>
    <scope>NUCLEOTIDE SEQUENCE [LARGE SCALE GENOMIC DNA]</scope>
    <source>
        <strain evidence="10">DSM 15310</strain>
    </source>
</reference>
<proteinExistence type="inferred from homology"/>
<protein>
    <recommendedName>
        <fullName evidence="7">Deoxyribose-phosphate aldolase</fullName>
        <shortName evidence="7">DERA</shortName>
        <ecNumber evidence="7">4.1.2.4</ecNumber>
    </recommendedName>
    <alternativeName>
        <fullName evidence="7">2-deoxy-D-ribose 5-phosphate aldolase</fullName>
    </alternativeName>
    <alternativeName>
        <fullName evidence="7">Phosphodeoxyriboaldolase</fullName>
        <shortName evidence="7">Deoxyriboaldolase</shortName>
    </alternativeName>
</protein>
<dbReference type="GO" id="GO:0004139">
    <property type="term" value="F:deoxyribose-phosphate aldolase activity"/>
    <property type="evidence" value="ECO:0007669"/>
    <property type="project" value="UniProtKB-UniRule"/>
</dbReference>
<dbReference type="FunFam" id="3.20.20.70:FF:000044">
    <property type="entry name" value="Deoxyribose-phosphate aldolase"/>
    <property type="match status" value="1"/>
</dbReference>
<feature type="region of interest" description="Disordered" evidence="8">
    <location>
        <begin position="217"/>
        <end position="237"/>
    </location>
</feature>
<dbReference type="Pfam" id="PF01791">
    <property type="entry name" value="DeoC"/>
    <property type="match status" value="1"/>
</dbReference>
<feature type="active site" description="Proton donor/acceptor" evidence="7">
    <location>
        <position position="89"/>
    </location>
</feature>
<dbReference type="GO" id="GO:0005737">
    <property type="term" value="C:cytoplasm"/>
    <property type="evidence" value="ECO:0007669"/>
    <property type="project" value="UniProtKB-SubCell"/>
</dbReference>
<dbReference type="HAMAP" id="MF_00114">
    <property type="entry name" value="DeoC_type1"/>
    <property type="match status" value="1"/>
</dbReference>
<feature type="active site" description="Proton donor/acceptor" evidence="7">
    <location>
        <position position="182"/>
    </location>
</feature>
<evidence type="ECO:0000256" key="2">
    <source>
        <dbReference type="ARBA" id="ARBA00022490"/>
    </source>
</evidence>
<comment type="subcellular location">
    <subcellularLocation>
        <location evidence="7">Cytoplasm</location>
    </subcellularLocation>
</comment>